<feature type="compositionally biased region" description="Low complexity" evidence="3">
    <location>
        <begin position="8"/>
        <end position="25"/>
    </location>
</feature>
<proteinExistence type="predicted"/>
<gene>
    <name evidence="6" type="ORF">B0A50_04421</name>
</gene>
<dbReference type="Gene3D" id="3.50.4.10">
    <property type="entry name" value="Hepatocyte Growth Factor"/>
    <property type="match status" value="1"/>
</dbReference>
<evidence type="ECO:0000259" key="4">
    <source>
        <dbReference type="PROSITE" id="PS50941"/>
    </source>
</evidence>
<keyword evidence="7" id="KW-1185">Reference proteome</keyword>
<feature type="disulfide bond" evidence="2">
    <location>
        <begin position="374"/>
        <end position="388"/>
    </location>
</feature>
<dbReference type="InterPro" id="IPR001002">
    <property type="entry name" value="Chitin-bd_1"/>
</dbReference>
<feature type="domain" description="Apple" evidence="5">
    <location>
        <begin position="59"/>
        <end position="137"/>
    </location>
</feature>
<dbReference type="Pfam" id="PF00024">
    <property type="entry name" value="PAN_1"/>
    <property type="match status" value="2"/>
</dbReference>
<dbReference type="SMART" id="SM00270">
    <property type="entry name" value="ChtBD1"/>
    <property type="match status" value="1"/>
</dbReference>
<evidence type="ECO:0000256" key="3">
    <source>
        <dbReference type="SAM" id="MobiDB-lite"/>
    </source>
</evidence>
<keyword evidence="2" id="KW-1015">Disulfide bond</keyword>
<feature type="region of interest" description="Disordered" evidence="3">
    <location>
        <begin position="553"/>
        <end position="576"/>
    </location>
</feature>
<comment type="caution">
    <text evidence="2">Lacks conserved residue(s) required for the propagation of feature annotation.</text>
</comment>
<keyword evidence="1 2" id="KW-0147">Chitin-binding</keyword>
<dbReference type="Gene3D" id="3.30.60.10">
    <property type="entry name" value="Endochitinase-like"/>
    <property type="match status" value="1"/>
</dbReference>
<evidence type="ECO:0000313" key="6">
    <source>
        <dbReference type="EMBL" id="TKA27589.1"/>
    </source>
</evidence>
<feature type="region of interest" description="Disordered" evidence="3">
    <location>
        <begin position="126"/>
        <end position="188"/>
    </location>
</feature>
<feature type="domain" description="Apple" evidence="5">
    <location>
        <begin position="191"/>
        <end position="268"/>
    </location>
</feature>
<comment type="caution">
    <text evidence="6">The sequence shown here is derived from an EMBL/GenBank/DDBJ whole genome shotgun (WGS) entry which is preliminary data.</text>
</comment>
<dbReference type="EMBL" id="NAJL01000022">
    <property type="protein sequence ID" value="TKA27589.1"/>
    <property type="molecule type" value="Genomic_DNA"/>
</dbReference>
<name>A0A4V5N4F8_9PEZI</name>
<dbReference type="GO" id="GO:0008061">
    <property type="term" value="F:chitin binding"/>
    <property type="evidence" value="ECO:0007669"/>
    <property type="project" value="UniProtKB-UniRule"/>
</dbReference>
<feature type="compositionally biased region" description="Low complexity" evidence="3">
    <location>
        <begin position="566"/>
        <end position="576"/>
    </location>
</feature>
<feature type="region of interest" description="Disordered" evidence="3">
    <location>
        <begin position="278"/>
        <end position="347"/>
    </location>
</feature>
<evidence type="ECO:0000259" key="5">
    <source>
        <dbReference type="PROSITE" id="PS50948"/>
    </source>
</evidence>
<evidence type="ECO:0000256" key="1">
    <source>
        <dbReference type="ARBA" id="ARBA00022669"/>
    </source>
</evidence>
<dbReference type="InterPro" id="IPR003609">
    <property type="entry name" value="Pan_app"/>
</dbReference>
<evidence type="ECO:0000256" key="2">
    <source>
        <dbReference type="PROSITE-ProRule" id="PRU00261"/>
    </source>
</evidence>
<feature type="compositionally biased region" description="Low complexity" evidence="3">
    <location>
        <begin position="297"/>
        <end position="312"/>
    </location>
</feature>
<reference evidence="6 7" key="1">
    <citation type="submission" date="2017-03" db="EMBL/GenBank/DDBJ databases">
        <title>Genomes of endolithic fungi from Antarctica.</title>
        <authorList>
            <person name="Coleine C."/>
            <person name="Masonjones S."/>
            <person name="Stajich J.E."/>
        </authorList>
    </citation>
    <scope>NUCLEOTIDE SEQUENCE [LARGE SCALE GENOMIC DNA]</scope>
    <source>
        <strain evidence="6 7">CCFEE 6315</strain>
    </source>
</reference>
<dbReference type="SUPFAM" id="SSF57414">
    <property type="entry name" value="Hairpin loop containing domain-like"/>
    <property type="match status" value="1"/>
</dbReference>
<sequence>MSTAGDFTSSSDLSSSSAPTSVPASAPAYSTTFAPDMSSSSTIQGCSAATAVGTSGSACADPYGNTFTVSSGSRYVGSVRAVIKAPSLSSCLTQCDETPDCRAANYNSTSGACYLLDNVTGVEQVTGPGADGAQAASRPADATSVASTPPPMYTTPPQDQYPTTTTTAGPNGSSVAQEEACSTAEPAGEDCMDSYGNTFTISSGTKYSGVSRPVTHADSLDDCLTQCDALGADCEAANYDASTGDCELLEDVDGIVIVSGPDAADAIAASRDGDNAVYTVPPSTTAGGPTLGEYGPSASTTTDSMTSTTGQSGINTGVGPVPSQSLPGVGPAATSSSTSSAAPSSTGSGIVSRNGLCGAQNDGTTCVGSGFGDCCSEYGYCGSTDGFCGTGCQTPYGSCFTLTGASSTPEPGETIFSSQGAETPGGYDGPTTTTTAINSVSVMPIPGYSPTTTPGSQGADSTSVPVGYGGGSSPSQTISMATSGSLVPPTGDLSTSVAMAGGTSTRTIPGGYGAGSVSGSGVTPGSMTGSMSYVAGSLSSTMGPMSMSMSMSGSMSASGIPGGDGSATPSASLSMSPSASSPPFCPAYDDINYTDASGTTYAVQCSTSYSGSIRRRLSNPNPATGQPYTAESCLETCSQDDMCMAITLTADACTLYRSVSGVSNETGSTAALKQTSAAENVVTVTASVCSSKRVGTVTILTTATMTTCAADSCPTEASMNGRLI</sequence>
<dbReference type="CDD" id="cd11618">
    <property type="entry name" value="ChtBD1_1"/>
    <property type="match status" value="1"/>
</dbReference>
<dbReference type="PROSITE" id="PS50941">
    <property type="entry name" value="CHIT_BIND_I_2"/>
    <property type="match status" value="1"/>
</dbReference>
<dbReference type="SUPFAM" id="SSF57016">
    <property type="entry name" value="Plant lectins/antimicrobial peptides"/>
    <property type="match status" value="1"/>
</dbReference>
<dbReference type="PROSITE" id="PS50948">
    <property type="entry name" value="PAN"/>
    <property type="match status" value="2"/>
</dbReference>
<dbReference type="OrthoDB" id="5985073at2759"/>
<dbReference type="SMART" id="SM00473">
    <property type="entry name" value="PAN_AP"/>
    <property type="match status" value="2"/>
</dbReference>
<dbReference type="CDD" id="cd01099">
    <property type="entry name" value="PAN_AP_HGF"/>
    <property type="match status" value="2"/>
</dbReference>
<dbReference type="Pfam" id="PF00187">
    <property type="entry name" value="Chitin_bind_1"/>
    <property type="match status" value="1"/>
</dbReference>
<evidence type="ECO:0000313" key="7">
    <source>
        <dbReference type="Proteomes" id="UP000308549"/>
    </source>
</evidence>
<feature type="region of interest" description="Disordered" evidence="3">
    <location>
        <begin position="1"/>
        <end position="25"/>
    </location>
</feature>
<dbReference type="InterPro" id="IPR036861">
    <property type="entry name" value="Endochitinase-like_sf"/>
</dbReference>
<accession>A0A4V5N4F8</accession>
<feature type="compositionally biased region" description="Low complexity" evidence="3">
    <location>
        <begin position="155"/>
        <end position="167"/>
    </location>
</feature>
<feature type="domain" description="Chitin-binding type-1" evidence="4">
    <location>
        <begin position="354"/>
        <end position="401"/>
    </location>
</feature>
<organism evidence="6 7">
    <name type="scientific">Salinomyces thailandicus</name>
    <dbReference type="NCBI Taxonomy" id="706561"/>
    <lineage>
        <taxon>Eukaryota</taxon>
        <taxon>Fungi</taxon>
        <taxon>Dikarya</taxon>
        <taxon>Ascomycota</taxon>
        <taxon>Pezizomycotina</taxon>
        <taxon>Dothideomycetes</taxon>
        <taxon>Dothideomycetidae</taxon>
        <taxon>Mycosphaerellales</taxon>
        <taxon>Teratosphaeriaceae</taxon>
        <taxon>Salinomyces</taxon>
    </lineage>
</organism>
<dbReference type="Proteomes" id="UP000308549">
    <property type="component" value="Unassembled WGS sequence"/>
</dbReference>
<protein>
    <submittedName>
        <fullName evidence="6">Uncharacterized protein</fullName>
    </submittedName>
</protein>
<feature type="compositionally biased region" description="Low complexity" evidence="3">
    <location>
        <begin position="330"/>
        <end position="347"/>
    </location>
</feature>
<dbReference type="AlphaFoldDB" id="A0A4V5N4F8"/>